<organism evidence="1 2">
    <name type="scientific">Portunus trituberculatus</name>
    <name type="common">Swimming crab</name>
    <name type="synonym">Neptunus trituberculatus</name>
    <dbReference type="NCBI Taxonomy" id="210409"/>
    <lineage>
        <taxon>Eukaryota</taxon>
        <taxon>Metazoa</taxon>
        <taxon>Ecdysozoa</taxon>
        <taxon>Arthropoda</taxon>
        <taxon>Crustacea</taxon>
        <taxon>Multicrustacea</taxon>
        <taxon>Malacostraca</taxon>
        <taxon>Eumalacostraca</taxon>
        <taxon>Eucarida</taxon>
        <taxon>Decapoda</taxon>
        <taxon>Pleocyemata</taxon>
        <taxon>Brachyura</taxon>
        <taxon>Eubrachyura</taxon>
        <taxon>Portunoidea</taxon>
        <taxon>Portunidae</taxon>
        <taxon>Portuninae</taxon>
        <taxon>Portunus</taxon>
    </lineage>
</organism>
<comment type="caution">
    <text evidence="1">The sequence shown here is derived from an EMBL/GenBank/DDBJ whole genome shotgun (WGS) entry which is preliminary data.</text>
</comment>
<sequence>MYCLHYVIKIAESANCQYRTCQCCSLYLFYFAIVLHRLYQCEYNSQVEF</sequence>
<accession>A0A5B7H5D0</accession>
<dbReference type="AlphaFoldDB" id="A0A5B7H5D0"/>
<reference evidence="1 2" key="1">
    <citation type="submission" date="2019-05" db="EMBL/GenBank/DDBJ databases">
        <title>Another draft genome of Portunus trituberculatus and its Hox gene families provides insights of decapod evolution.</title>
        <authorList>
            <person name="Jeong J.-H."/>
            <person name="Song I."/>
            <person name="Kim S."/>
            <person name="Choi T."/>
            <person name="Kim D."/>
            <person name="Ryu S."/>
            <person name="Kim W."/>
        </authorList>
    </citation>
    <scope>NUCLEOTIDE SEQUENCE [LARGE SCALE GENOMIC DNA]</scope>
    <source>
        <tissue evidence="1">Muscle</tissue>
    </source>
</reference>
<keyword evidence="2" id="KW-1185">Reference proteome</keyword>
<name>A0A5B7H5D0_PORTR</name>
<dbReference type="Proteomes" id="UP000324222">
    <property type="component" value="Unassembled WGS sequence"/>
</dbReference>
<proteinExistence type="predicted"/>
<gene>
    <name evidence="1" type="ORF">E2C01_058875</name>
</gene>
<evidence type="ECO:0000313" key="1">
    <source>
        <dbReference type="EMBL" id="MPC64755.1"/>
    </source>
</evidence>
<evidence type="ECO:0000313" key="2">
    <source>
        <dbReference type="Proteomes" id="UP000324222"/>
    </source>
</evidence>
<dbReference type="EMBL" id="VSRR010022539">
    <property type="protein sequence ID" value="MPC64755.1"/>
    <property type="molecule type" value="Genomic_DNA"/>
</dbReference>
<protein>
    <submittedName>
        <fullName evidence="1">Uncharacterized protein</fullName>
    </submittedName>
</protein>